<keyword evidence="3" id="KW-0808">Transferase</keyword>
<feature type="domain" description="Protein kinase" evidence="9">
    <location>
        <begin position="43"/>
        <end position="303"/>
    </location>
</feature>
<feature type="binding site" evidence="7">
    <location>
        <position position="72"/>
    </location>
    <ligand>
        <name>ATP</name>
        <dbReference type="ChEBI" id="CHEBI:30616"/>
    </ligand>
</feature>
<protein>
    <recommendedName>
        <fullName evidence="1">non-specific serine/threonine protein kinase</fullName>
        <ecNumber evidence="1">2.7.11.1</ecNumber>
    </recommendedName>
</protein>
<dbReference type="eggNOG" id="COG0457">
    <property type="taxonomic scope" value="Bacteria"/>
</dbReference>
<evidence type="ECO:0000256" key="8">
    <source>
        <dbReference type="SAM" id="MobiDB-lite"/>
    </source>
</evidence>
<keyword evidence="2" id="KW-0723">Serine/threonine-protein kinase</keyword>
<evidence type="ECO:0000256" key="1">
    <source>
        <dbReference type="ARBA" id="ARBA00012513"/>
    </source>
</evidence>
<evidence type="ECO:0000259" key="9">
    <source>
        <dbReference type="PROSITE" id="PS50011"/>
    </source>
</evidence>
<dbReference type="EC" id="2.7.11.1" evidence="1"/>
<dbReference type="FunFam" id="1.10.510.10:FF:000021">
    <property type="entry name" value="Serine/threonine protein kinase"/>
    <property type="match status" value="1"/>
</dbReference>
<dbReference type="CDD" id="cd14014">
    <property type="entry name" value="STKc_PknB_like"/>
    <property type="match status" value="1"/>
</dbReference>
<dbReference type="PANTHER" id="PTHR43289:SF6">
    <property type="entry name" value="SERINE_THREONINE-PROTEIN KINASE NEKL-3"/>
    <property type="match status" value="1"/>
</dbReference>
<reference evidence="10 11" key="1">
    <citation type="journal article" date="2013" name="Sci. Rep.">
        <title>Extraordinary expansion of a Sorangium cellulosum genome from an alkaline milieu.</title>
        <authorList>
            <person name="Han K."/>
            <person name="Li Z.F."/>
            <person name="Peng R."/>
            <person name="Zhu L.P."/>
            <person name="Zhou T."/>
            <person name="Wang L.G."/>
            <person name="Li S.G."/>
            <person name="Zhang X.B."/>
            <person name="Hu W."/>
            <person name="Wu Z.H."/>
            <person name="Qin N."/>
            <person name="Li Y.Z."/>
        </authorList>
    </citation>
    <scope>NUCLEOTIDE SEQUENCE [LARGE SCALE GENOMIC DNA]</scope>
    <source>
        <strain evidence="10 11">So0157-2</strain>
    </source>
</reference>
<sequence>MPQSFKDDTIHDTPLPASGARAGAEPANAAAETGPRQVLAGRYELLGLVGIGGMGSVYRARDLELEEVVAVKVLRRELSGSPEVIDRFRREVRLSRKVTHPNVARVFDIGEHEGDRFLTMEFIDGEALAALLARERRLAVTRAMDIVESVCAGLVAAHRAGVIHRDLKPDNVLLGRDGRVVLTDFGIARAIVPDGEAGKTLGAVMGTPAYMAPEQVQGAADIDARADVYALGAMLYEMLTGERAWQGDAPLAVAAARLVSDPPDPRRRRADLPDALARVVLRCMARSRDERYASVEGAAQELASLTRPATIVPPAFTPPHERTAVSGVSGVISGPISSSNDPGGKSVAVLPFANQGAPSDAYLAEELTDDLIDTLSMTRGLRVRSRGSLPRRPDGEVDLRELGRELGVQVVVGGSVRRRDGTVRISARLVCVADGFQLWAKRFDRPEAEVLRINDEVAEAVAAALTLDAAAPSRTAPSDPVALDLFLRGRHEYRRFWPEHQARAIELFEQALARAPEDPMILSAYALARSRFWFFTDQGGDLATQAAARAVAAAPGLPDARLAMASVRFQRLDVVGAMRELKAALASRSGNAEAEGLIGTILLECGAFEEGALRAKSALARDPEVMLAAYALARSYALLGRWSEAEDVINALPASGSGAGPSVLQMRRAMWLREPAVAEALSQRRVLDAFPYAGEAFAQMIGDVLEGRLPEVRPAPTQGGSPAVVALRRASFLRQLQAEVAAFVGKPELALHALELSLADGLFDLIWLDRCPVFDPLRADPRYAAIHAAVERRASAVVAVYRER</sequence>
<dbReference type="SUPFAM" id="SSF56112">
    <property type="entry name" value="Protein kinase-like (PK-like)"/>
    <property type="match status" value="1"/>
</dbReference>
<keyword evidence="5" id="KW-0418">Kinase</keyword>
<dbReference type="Gene3D" id="3.30.200.20">
    <property type="entry name" value="Phosphorylase Kinase, domain 1"/>
    <property type="match status" value="1"/>
</dbReference>
<dbReference type="Gene3D" id="3.40.50.10070">
    <property type="entry name" value="TolB, N-terminal domain"/>
    <property type="match status" value="1"/>
</dbReference>
<evidence type="ECO:0000256" key="6">
    <source>
        <dbReference type="ARBA" id="ARBA00022840"/>
    </source>
</evidence>
<feature type="region of interest" description="Disordered" evidence="8">
    <location>
        <begin position="1"/>
        <end position="33"/>
    </location>
</feature>
<dbReference type="GO" id="GO:0004674">
    <property type="term" value="F:protein serine/threonine kinase activity"/>
    <property type="evidence" value="ECO:0007669"/>
    <property type="project" value="UniProtKB-KW"/>
</dbReference>
<dbReference type="SUPFAM" id="SSF48452">
    <property type="entry name" value="TPR-like"/>
    <property type="match status" value="1"/>
</dbReference>
<keyword evidence="4 7" id="KW-0547">Nucleotide-binding</keyword>
<dbReference type="PATRIC" id="fig|1254432.3.peg.9238"/>
<dbReference type="RefSeq" id="WP_020740043.1">
    <property type="nucleotide sequence ID" value="NC_021658.1"/>
</dbReference>
<feature type="compositionally biased region" description="Basic and acidic residues" evidence="8">
    <location>
        <begin position="1"/>
        <end position="11"/>
    </location>
</feature>
<evidence type="ECO:0000313" key="10">
    <source>
        <dbReference type="EMBL" id="AGP40309.1"/>
    </source>
</evidence>
<proteinExistence type="predicted"/>
<dbReference type="AlphaFoldDB" id="S4Y651"/>
<dbReference type="InterPro" id="IPR008271">
    <property type="entry name" value="Ser/Thr_kinase_AS"/>
</dbReference>
<dbReference type="eggNOG" id="COG5616">
    <property type="taxonomic scope" value="Bacteria"/>
</dbReference>
<dbReference type="Proteomes" id="UP000014803">
    <property type="component" value="Chromosome"/>
</dbReference>
<accession>S4Y651</accession>
<dbReference type="EMBL" id="CP003969">
    <property type="protein sequence ID" value="AGP40309.1"/>
    <property type="molecule type" value="Genomic_DNA"/>
</dbReference>
<dbReference type="SMART" id="SM00220">
    <property type="entry name" value="S_TKc"/>
    <property type="match status" value="1"/>
</dbReference>
<dbReference type="KEGG" id="scu:SCE1572_40880"/>
<feature type="compositionally biased region" description="Low complexity" evidence="8">
    <location>
        <begin position="16"/>
        <end position="33"/>
    </location>
</feature>
<evidence type="ECO:0000256" key="5">
    <source>
        <dbReference type="ARBA" id="ARBA00022777"/>
    </source>
</evidence>
<dbReference type="PROSITE" id="PS00108">
    <property type="entry name" value="PROTEIN_KINASE_ST"/>
    <property type="match status" value="1"/>
</dbReference>
<dbReference type="Gene3D" id="1.25.40.10">
    <property type="entry name" value="Tetratricopeptide repeat domain"/>
    <property type="match status" value="1"/>
</dbReference>
<dbReference type="Pfam" id="PF00069">
    <property type="entry name" value="Pkinase"/>
    <property type="match status" value="1"/>
</dbReference>
<dbReference type="GO" id="GO:0005524">
    <property type="term" value="F:ATP binding"/>
    <property type="evidence" value="ECO:0007669"/>
    <property type="project" value="UniProtKB-UniRule"/>
</dbReference>
<dbReference type="InterPro" id="IPR011990">
    <property type="entry name" value="TPR-like_helical_dom_sf"/>
</dbReference>
<dbReference type="SUPFAM" id="SSF52964">
    <property type="entry name" value="TolB, N-terminal domain"/>
    <property type="match status" value="1"/>
</dbReference>
<keyword evidence="6 7" id="KW-0067">ATP-binding</keyword>
<organism evidence="10 11">
    <name type="scientific">Sorangium cellulosum So0157-2</name>
    <dbReference type="NCBI Taxonomy" id="1254432"/>
    <lineage>
        <taxon>Bacteria</taxon>
        <taxon>Pseudomonadati</taxon>
        <taxon>Myxococcota</taxon>
        <taxon>Polyangia</taxon>
        <taxon>Polyangiales</taxon>
        <taxon>Polyangiaceae</taxon>
        <taxon>Sorangium</taxon>
    </lineage>
</organism>
<evidence type="ECO:0000256" key="2">
    <source>
        <dbReference type="ARBA" id="ARBA00022527"/>
    </source>
</evidence>
<dbReference type="HOGENOM" id="CLU_013589_2_0_7"/>
<evidence type="ECO:0000256" key="3">
    <source>
        <dbReference type="ARBA" id="ARBA00022679"/>
    </source>
</evidence>
<evidence type="ECO:0000256" key="4">
    <source>
        <dbReference type="ARBA" id="ARBA00022741"/>
    </source>
</evidence>
<evidence type="ECO:0000256" key="7">
    <source>
        <dbReference type="PROSITE-ProRule" id="PRU10141"/>
    </source>
</evidence>
<dbReference type="STRING" id="1254432.SCE1572_40880"/>
<name>S4Y651_SORCE</name>
<dbReference type="PROSITE" id="PS50011">
    <property type="entry name" value="PROTEIN_KINASE_DOM"/>
    <property type="match status" value="1"/>
</dbReference>
<dbReference type="InterPro" id="IPR011009">
    <property type="entry name" value="Kinase-like_dom_sf"/>
</dbReference>
<dbReference type="OrthoDB" id="9797180at2"/>
<dbReference type="PANTHER" id="PTHR43289">
    <property type="entry name" value="MITOGEN-ACTIVATED PROTEIN KINASE KINASE KINASE 20-RELATED"/>
    <property type="match status" value="1"/>
</dbReference>
<evidence type="ECO:0000313" key="11">
    <source>
        <dbReference type="Proteomes" id="UP000014803"/>
    </source>
</evidence>
<dbReference type="InterPro" id="IPR017441">
    <property type="entry name" value="Protein_kinase_ATP_BS"/>
</dbReference>
<dbReference type="InterPro" id="IPR000719">
    <property type="entry name" value="Prot_kinase_dom"/>
</dbReference>
<dbReference type="Gene3D" id="1.10.510.10">
    <property type="entry name" value="Transferase(Phosphotransferase) domain 1"/>
    <property type="match status" value="1"/>
</dbReference>
<dbReference type="eggNOG" id="COG0515">
    <property type="taxonomic scope" value="Bacteria"/>
</dbReference>
<gene>
    <name evidence="10" type="ORF">SCE1572_40880</name>
</gene>
<dbReference type="PROSITE" id="PS00107">
    <property type="entry name" value="PROTEIN_KINASE_ATP"/>
    <property type="match status" value="1"/>
</dbReference>